<dbReference type="CDD" id="cd19082">
    <property type="entry name" value="AKR_AKR10A1_2"/>
    <property type="match status" value="1"/>
</dbReference>
<dbReference type="PANTHER" id="PTHR43364:SF4">
    <property type="entry name" value="NAD(P)-LINKED OXIDOREDUCTASE SUPERFAMILY PROTEIN"/>
    <property type="match status" value="1"/>
</dbReference>
<organism evidence="3 4">
    <name type="scientific">Aminipila butyrica</name>
    <dbReference type="NCBI Taxonomy" id="433296"/>
    <lineage>
        <taxon>Bacteria</taxon>
        <taxon>Bacillati</taxon>
        <taxon>Bacillota</taxon>
        <taxon>Clostridia</taxon>
        <taxon>Peptostreptococcales</taxon>
        <taxon>Anaerovoracaceae</taxon>
        <taxon>Aminipila</taxon>
    </lineage>
</organism>
<dbReference type="RefSeq" id="WP_163064876.1">
    <property type="nucleotide sequence ID" value="NZ_CP048649.1"/>
</dbReference>
<name>A0A858BV68_9FIRM</name>
<dbReference type="InterPro" id="IPR036812">
    <property type="entry name" value="NAD(P)_OxRdtase_dom_sf"/>
</dbReference>
<dbReference type="AlphaFoldDB" id="A0A858BV68"/>
<dbReference type="InterPro" id="IPR050523">
    <property type="entry name" value="AKR_Detox_Biosynth"/>
</dbReference>
<dbReference type="GO" id="GO:0005829">
    <property type="term" value="C:cytosol"/>
    <property type="evidence" value="ECO:0007669"/>
    <property type="project" value="TreeGrafter"/>
</dbReference>
<dbReference type="KEGG" id="abut:Ami103574_00915"/>
<dbReference type="EMBL" id="CP048649">
    <property type="protein sequence ID" value="QIB67956.1"/>
    <property type="molecule type" value="Genomic_DNA"/>
</dbReference>
<evidence type="ECO:0000256" key="1">
    <source>
        <dbReference type="ARBA" id="ARBA00023002"/>
    </source>
</evidence>
<evidence type="ECO:0000313" key="3">
    <source>
        <dbReference type="EMBL" id="QIB67956.1"/>
    </source>
</evidence>
<sequence>MEYINVKGVKKPASKLVMGTAWFSPDFEDEIFKMLDLYVESGGNVIDTGRFYGIARSEGILKKWFDSRNNRKDLIIVDKCCHPIITPDGVHHPEYWRVKPDLITDDLHYSLFHTGCDFFDIYLLHRDEPKLPVSEIIDRLEMHRQEGLIGAYGFSNWELDRVKEAYEYCQEKGYTGLAVNNPSYSLAKVRTARWPGTVYADDEYAAWHEGKDITLFSWAAQAHGFFADIYPRDGSAPKDIQEAFFYDDNFERLKRAQELGKEKGVDSINIALAYVLCQPAGVAAIIGSRSRKEFDSCIQTLNVKLSKAELDYLSLKSDCL</sequence>
<keyword evidence="1" id="KW-0560">Oxidoreductase</keyword>
<dbReference type="PANTHER" id="PTHR43364">
    <property type="entry name" value="NADH-SPECIFIC METHYLGLYOXAL REDUCTASE-RELATED"/>
    <property type="match status" value="1"/>
</dbReference>
<keyword evidence="4" id="KW-1185">Reference proteome</keyword>
<dbReference type="Proteomes" id="UP000466848">
    <property type="component" value="Chromosome"/>
</dbReference>
<dbReference type="SUPFAM" id="SSF51430">
    <property type="entry name" value="NAD(P)-linked oxidoreductase"/>
    <property type="match status" value="1"/>
</dbReference>
<evidence type="ECO:0000313" key="4">
    <source>
        <dbReference type="Proteomes" id="UP000466848"/>
    </source>
</evidence>
<accession>A0A858BV68</accession>
<dbReference type="Pfam" id="PF00248">
    <property type="entry name" value="Aldo_ket_red"/>
    <property type="match status" value="1"/>
</dbReference>
<evidence type="ECO:0000259" key="2">
    <source>
        <dbReference type="Pfam" id="PF00248"/>
    </source>
</evidence>
<gene>
    <name evidence="3" type="ORF">Ami103574_00915</name>
</gene>
<proteinExistence type="predicted"/>
<dbReference type="GO" id="GO:0016491">
    <property type="term" value="F:oxidoreductase activity"/>
    <property type="evidence" value="ECO:0007669"/>
    <property type="project" value="UniProtKB-KW"/>
</dbReference>
<protein>
    <submittedName>
        <fullName evidence="3">Aldo/keto reductase</fullName>
    </submittedName>
</protein>
<feature type="domain" description="NADP-dependent oxidoreductase" evidence="2">
    <location>
        <begin position="16"/>
        <end position="313"/>
    </location>
</feature>
<reference evidence="3 4" key="1">
    <citation type="submission" date="2020-02" db="EMBL/GenBank/DDBJ databases">
        <authorList>
            <person name="Kim Y.B."/>
            <person name="Roh S.W."/>
        </authorList>
    </citation>
    <scope>NUCLEOTIDE SEQUENCE [LARGE SCALE GENOMIC DNA]</scope>
    <source>
        <strain evidence="3 4">DSM 103574</strain>
    </source>
</reference>
<dbReference type="InterPro" id="IPR023210">
    <property type="entry name" value="NADP_OxRdtase_dom"/>
</dbReference>
<dbReference type="Gene3D" id="3.20.20.100">
    <property type="entry name" value="NADP-dependent oxidoreductase domain"/>
    <property type="match status" value="1"/>
</dbReference>